<evidence type="ECO:0000256" key="3">
    <source>
        <dbReference type="ARBA" id="ARBA00023125"/>
    </source>
</evidence>
<dbReference type="PANTHER" id="PTHR30580:SF0">
    <property type="entry name" value="PRIMOSOMAL PROTEIN N"/>
    <property type="match status" value="1"/>
</dbReference>
<accession>A0A399F7W1</accession>
<dbReference type="EC" id="3.6.4.-" evidence="7"/>
<dbReference type="AlphaFoldDB" id="A0A399F7W1"/>
<dbReference type="InterPro" id="IPR042115">
    <property type="entry name" value="PriA_3primeBD_sf"/>
</dbReference>
<feature type="domain" description="Primosomal protein N C-terminal" evidence="5">
    <location>
        <begin position="625"/>
        <end position="711"/>
    </location>
</feature>
<dbReference type="InterPro" id="IPR027417">
    <property type="entry name" value="P-loop_NTPase"/>
</dbReference>
<dbReference type="Gene3D" id="3.40.50.300">
    <property type="entry name" value="P-loop containing nucleotide triphosphate hydrolases"/>
    <property type="match status" value="1"/>
</dbReference>
<gene>
    <name evidence="7" type="primary">priA</name>
    <name evidence="7" type="ORF">Mgrana_03118</name>
</gene>
<dbReference type="EMBL" id="QWLB01000067">
    <property type="protein sequence ID" value="RIH90982.1"/>
    <property type="molecule type" value="Genomic_DNA"/>
</dbReference>
<dbReference type="PANTHER" id="PTHR30580">
    <property type="entry name" value="PRIMOSOMAL PROTEIN N"/>
    <property type="match status" value="1"/>
</dbReference>
<evidence type="ECO:0000313" key="7">
    <source>
        <dbReference type="EMBL" id="RIH90982.1"/>
    </source>
</evidence>
<dbReference type="InterPro" id="IPR041222">
    <property type="entry name" value="PriA_3primeBD"/>
</dbReference>
<evidence type="ECO:0000313" key="8">
    <source>
        <dbReference type="Proteomes" id="UP000266178"/>
    </source>
</evidence>
<evidence type="ECO:0000256" key="1">
    <source>
        <dbReference type="ARBA" id="ARBA00022741"/>
    </source>
</evidence>
<dbReference type="GO" id="GO:0003677">
    <property type="term" value="F:DNA binding"/>
    <property type="evidence" value="ECO:0007669"/>
    <property type="project" value="UniProtKB-KW"/>
</dbReference>
<keyword evidence="2" id="KW-0067">ATP-binding</keyword>
<dbReference type="SUPFAM" id="SSF52540">
    <property type="entry name" value="P-loop containing nucleoside triphosphate hydrolases"/>
    <property type="match status" value="1"/>
</dbReference>
<dbReference type="GO" id="GO:0006302">
    <property type="term" value="P:double-strand break repair"/>
    <property type="evidence" value="ECO:0007669"/>
    <property type="project" value="TreeGrafter"/>
</dbReference>
<evidence type="ECO:0000259" key="5">
    <source>
        <dbReference type="Pfam" id="PF18074"/>
    </source>
</evidence>
<dbReference type="GO" id="GO:0006310">
    <property type="term" value="P:DNA recombination"/>
    <property type="evidence" value="ECO:0007669"/>
    <property type="project" value="TreeGrafter"/>
</dbReference>
<feature type="domain" description="PriA DNA helicase Cys-rich region (CRR)" evidence="6">
    <location>
        <begin position="445"/>
        <end position="473"/>
    </location>
</feature>
<evidence type="ECO:0000256" key="2">
    <source>
        <dbReference type="ARBA" id="ARBA00022840"/>
    </source>
</evidence>
<keyword evidence="1" id="KW-0547">Nucleotide-binding</keyword>
<keyword evidence="7" id="KW-0378">Hydrolase</keyword>
<dbReference type="GO" id="GO:0006270">
    <property type="term" value="P:DNA replication initiation"/>
    <property type="evidence" value="ECO:0007669"/>
    <property type="project" value="TreeGrafter"/>
</dbReference>
<organism evidence="7 8">
    <name type="scientific">Meiothermus granaticius NBRC 107808</name>
    <dbReference type="NCBI Taxonomy" id="1227551"/>
    <lineage>
        <taxon>Bacteria</taxon>
        <taxon>Thermotogati</taxon>
        <taxon>Deinococcota</taxon>
        <taxon>Deinococci</taxon>
        <taxon>Thermales</taxon>
        <taxon>Thermaceae</taxon>
        <taxon>Meiothermus</taxon>
    </lineage>
</organism>
<dbReference type="GO" id="GO:0005524">
    <property type="term" value="F:ATP binding"/>
    <property type="evidence" value="ECO:0007669"/>
    <property type="project" value="UniProtKB-KW"/>
</dbReference>
<feature type="domain" description="Primosomal protein N' 3' DNA-binding" evidence="4">
    <location>
        <begin position="3"/>
        <end position="97"/>
    </location>
</feature>
<evidence type="ECO:0000259" key="4">
    <source>
        <dbReference type="Pfam" id="PF17764"/>
    </source>
</evidence>
<dbReference type="Pfam" id="PF18319">
    <property type="entry name" value="Zn_ribbon_PriA"/>
    <property type="match status" value="1"/>
</dbReference>
<keyword evidence="8" id="KW-1185">Reference proteome</keyword>
<dbReference type="Gene3D" id="3.40.1440.60">
    <property type="entry name" value="PriA, 3(prime) DNA-binding domain"/>
    <property type="match status" value="1"/>
</dbReference>
<dbReference type="Pfam" id="PF18074">
    <property type="entry name" value="PriA_C"/>
    <property type="match status" value="1"/>
</dbReference>
<dbReference type="GO" id="GO:0016787">
    <property type="term" value="F:hydrolase activity"/>
    <property type="evidence" value="ECO:0007669"/>
    <property type="project" value="UniProtKB-KW"/>
</dbReference>
<keyword evidence="3" id="KW-0238">DNA-binding</keyword>
<evidence type="ECO:0000259" key="6">
    <source>
        <dbReference type="Pfam" id="PF18319"/>
    </source>
</evidence>
<dbReference type="InterPro" id="IPR041236">
    <property type="entry name" value="PriA_C"/>
</dbReference>
<dbReference type="InterPro" id="IPR040498">
    <property type="entry name" value="PriA_CRR"/>
</dbReference>
<proteinExistence type="predicted"/>
<name>A0A399F7W1_9DEIN</name>
<dbReference type="Proteomes" id="UP000266178">
    <property type="component" value="Unassembled WGS sequence"/>
</dbReference>
<dbReference type="GO" id="GO:0043138">
    <property type="term" value="F:3'-5' DNA helicase activity"/>
    <property type="evidence" value="ECO:0007669"/>
    <property type="project" value="TreeGrafter"/>
</dbReference>
<reference evidence="7 8" key="1">
    <citation type="submission" date="2018-08" db="EMBL/GenBank/DDBJ databases">
        <title>Meiothermus granaticius genome AF-68 sequencing project.</title>
        <authorList>
            <person name="Da Costa M.S."/>
            <person name="Albuquerque L."/>
            <person name="Raposo P."/>
            <person name="Froufe H.J.C."/>
            <person name="Barroso C.S."/>
            <person name="Egas C."/>
        </authorList>
    </citation>
    <scope>NUCLEOTIDE SEQUENCE [LARGE SCALE GENOMIC DNA]</scope>
    <source>
        <strain evidence="7 8">AF-68</strain>
    </source>
</reference>
<protein>
    <submittedName>
        <fullName evidence="7">Primosomal protein N</fullName>
        <ecNumber evidence="7">3.6.4.-</ecNumber>
    </submittedName>
</protein>
<sequence>MLKVALPLPLEPMSYLPPHGGEGAALGHRVAVPWRGELRVGVVVGLEEGERKGFALREAVAYLEAKPWLRPEEIAFLQAAAHDSFSPLGSLLGDLIPFLEPPLEHRVRLLPGAAPSLLPRGMEALLDWQTARGFDPKLLDYLREAGVLEETVAERRTVRRVLVPRRPPDPSLSPKARAALETLMELGGSQSLTELAQAAGVGMGAVKALVEQGFAEWVEPELEAPPRPAPLLGGLELDPFPPRLEGGRLAERIRAILGLARRERLLVLFPEVWLLQHFAQHLPQAVRFHGEMKPQERRKIWERLGAEPPPELVLATYQGLLLPFTPDRVVVVEESSEAYKLSAGSRAFVPRLAALRARMLSRPISYVSQVSSVEVWDQASHTLPTAKPRLYLLDMRQEQGWPLCGAALALLRQVAEKGRQAIVLSNRRGYSALLRCQRCEWKAMCPNCALPLRYHKGGRTGLLQCHQCGYEEKAPLLCPNCQADVFDPKGPGVEWLLESLAAWVPELPRYRYTAQAKDDLDKLLLGEPGVLVGTTALLRGPTLPELALVLLPYADGFVLESDFRASERYHRLLWSLTDLHPRRKPLLALQTFEPGQAAHKALETADAAGFMEFEWALRHSLGYPPATRMVKLEVSHSKEPVARDAAERLAEVLRAKAQPGELLGPAPAPIARVRNQYVFHLLLKAGEARLNELMAGLPPVRGAKLRLDPDPQSFVGLLED</sequence>
<dbReference type="Pfam" id="PF17764">
    <property type="entry name" value="PriA_3primeBD"/>
    <property type="match status" value="1"/>
</dbReference>
<comment type="caution">
    <text evidence="7">The sequence shown here is derived from an EMBL/GenBank/DDBJ whole genome shotgun (WGS) entry which is preliminary data.</text>
</comment>